<accession>A0ABT5EA85</accession>
<feature type="transmembrane region" description="Helical" evidence="5">
    <location>
        <begin position="21"/>
        <end position="43"/>
    </location>
</feature>
<keyword evidence="7" id="KW-1185">Reference proteome</keyword>
<evidence type="ECO:0000313" key="7">
    <source>
        <dbReference type="Proteomes" id="UP001221686"/>
    </source>
</evidence>
<feature type="transmembrane region" description="Helical" evidence="5">
    <location>
        <begin position="115"/>
        <end position="138"/>
    </location>
</feature>
<organism evidence="6 7">
    <name type="scientific">Nannocystis bainbridge</name>
    <dbReference type="NCBI Taxonomy" id="2995303"/>
    <lineage>
        <taxon>Bacteria</taxon>
        <taxon>Pseudomonadati</taxon>
        <taxon>Myxococcota</taxon>
        <taxon>Polyangia</taxon>
        <taxon>Nannocystales</taxon>
        <taxon>Nannocystaceae</taxon>
        <taxon>Nannocystis</taxon>
    </lineage>
</organism>
<dbReference type="Proteomes" id="UP001221686">
    <property type="component" value="Unassembled WGS sequence"/>
</dbReference>
<dbReference type="Gene3D" id="1.20.120.1630">
    <property type="match status" value="1"/>
</dbReference>
<keyword evidence="3 5" id="KW-1133">Transmembrane helix</keyword>
<evidence type="ECO:0000256" key="2">
    <source>
        <dbReference type="ARBA" id="ARBA00022692"/>
    </source>
</evidence>
<keyword evidence="2 5" id="KW-0812">Transmembrane</keyword>
<evidence type="ECO:0000256" key="4">
    <source>
        <dbReference type="ARBA" id="ARBA00023136"/>
    </source>
</evidence>
<sequence length="178" mass="19466">MGAPSRHPAFRSARPASAAWNLTKTACQTAVFWLVFLVAGPWLLVQLERALGMSPWQLPGQTAAALVLFAAFAALNLASGLAMARHGRGTPLPLDMANALVVVGPYRRVRNPMAIGGLGAAFAIGLYLGSSFTMLYAITGGVLWDRFVRPIEERDLHARFGEPYARYRDSVPCWWPRR</sequence>
<evidence type="ECO:0000256" key="3">
    <source>
        <dbReference type="ARBA" id="ARBA00022989"/>
    </source>
</evidence>
<reference evidence="6 7" key="1">
    <citation type="submission" date="2022-11" db="EMBL/GenBank/DDBJ databases">
        <title>Minimal conservation of predation-associated metabolite biosynthetic gene clusters underscores biosynthetic potential of Myxococcota including descriptions for ten novel species: Archangium lansinium sp. nov., Myxococcus landrumus sp. nov., Nannocystis bai.</title>
        <authorList>
            <person name="Ahearne A."/>
            <person name="Stevens C."/>
            <person name="Dowd S."/>
        </authorList>
    </citation>
    <scope>NUCLEOTIDE SEQUENCE [LARGE SCALE GENOMIC DNA]</scope>
    <source>
        <strain evidence="6 7">BB15-2</strain>
    </source>
</reference>
<evidence type="ECO:0000256" key="5">
    <source>
        <dbReference type="SAM" id="Phobius"/>
    </source>
</evidence>
<evidence type="ECO:0000313" key="6">
    <source>
        <dbReference type="EMBL" id="MDC0722764.1"/>
    </source>
</evidence>
<comment type="caution">
    <text evidence="6">The sequence shown here is derived from an EMBL/GenBank/DDBJ whole genome shotgun (WGS) entry which is preliminary data.</text>
</comment>
<feature type="transmembrane region" description="Helical" evidence="5">
    <location>
        <begin position="63"/>
        <end position="84"/>
    </location>
</feature>
<keyword evidence="4 5" id="KW-0472">Membrane</keyword>
<proteinExistence type="predicted"/>
<dbReference type="InterPro" id="IPR007318">
    <property type="entry name" value="Phopholipid_MeTrfase"/>
</dbReference>
<name>A0ABT5EA85_9BACT</name>
<evidence type="ECO:0000256" key="1">
    <source>
        <dbReference type="ARBA" id="ARBA00004127"/>
    </source>
</evidence>
<dbReference type="RefSeq" id="WP_272091302.1">
    <property type="nucleotide sequence ID" value="NZ_JAQNDL010000004.1"/>
</dbReference>
<dbReference type="Pfam" id="PF04191">
    <property type="entry name" value="PEMT"/>
    <property type="match status" value="1"/>
</dbReference>
<dbReference type="EMBL" id="JAQNDL010000004">
    <property type="protein sequence ID" value="MDC0722764.1"/>
    <property type="molecule type" value="Genomic_DNA"/>
</dbReference>
<comment type="subcellular location">
    <subcellularLocation>
        <location evidence="1">Endomembrane system</location>
        <topology evidence="1">Multi-pass membrane protein</topology>
    </subcellularLocation>
</comment>
<protein>
    <submittedName>
        <fullName evidence="6">Isoprenylcysteine carboxylmethyltransferase family protein</fullName>
    </submittedName>
</protein>
<gene>
    <name evidence="6" type="ORF">POL25_38095</name>
</gene>